<evidence type="ECO:0000256" key="1">
    <source>
        <dbReference type="ARBA" id="ARBA00004117"/>
    </source>
</evidence>
<dbReference type="PANTHER" id="PTHR30435:SF19">
    <property type="entry name" value="FLAGELLAR BASAL-BODY ROD PROTEIN FLGG"/>
    <property type="match status" value="1"/>
</dbReference>
<protein>
    <recommendedName>
        <fullName evidence="4">Flagellar basal-body rod protein FlgF</fullName>
    </recommendedName>
</protein>
<reference evidence="8 9" key="1">
    <citation type="submission" date="2010-04" db="EMBL/GenBank/DDBJ databases">
        <authorList>
            <person name="Qin X."/>
            <person name="Bachman B."/>
            <person name="Battles P."/>
            <person name="Bell A."/>
            <person name="Bess C."/>
            <person name="Bickham C."/>
            <person name="Chaboub L."/>
            <person name="Chen D."/>
            <person name="Coyle M."/>
            <person name="Deiros D.R."/>
            <person name="Dinh H."/>
            <person name="Forbes L."/>
            <person name="Fowler G."/>
            <person name="Francisco L."/>
            <person name="Fu Q."/>
            <person name="Gubbala S."/>
            <person name="Hale W."/>
            <person name="Han Y."/>
            <person name="Hemphill L."/>
            <person name="Highlander S.K."/>
            <person name="Hirani K."/>
            <person name="Hogues M."/>
            <person name="Jackson L."/>
            <person name="Jakkamsetti A."/>
            <person name="Javaid M."/>
            <person name="Jiang H."/>
            <person name="Korchina V."/>
            <person name="Kovar C."/>
            <person name="Lara F."/>
            <person name="Lee S."/>
            <person name="Mata R."/>
            <person name="Mathew T."/>
            <person name="Moen C."/>
            <person name="Morales K."/>
            <person name="Munidasa M."/>
            <person name="Nazareth L."/>
            <person name="Ngo R."/>
            <person name="Nguyen L."/>
            <person name="Okwuonu G."/>
            <person name="Ongeri F."/>
            <person name="Patil S."/>
            <person name="Petrosino J."/>
            <person name="Pham C."/>
            <person name="Pham P."/>
            <person name="Pu L.-L."/>
            <person name="Puazo M."/>
            <person name="Raj R."/>
            <person name="Reid J."/>
            <person name="Rouhana J."/>
            <person name="Saada N."/>
            <person name="Shang Y."/>
            <person name="Simmons D."/>
            <person name="Thornton R."/>
            <person name="Warren J."/>
            <person name="Weissenberger G."/>
            <person name="Zhang J."/>
            <person name="Zhang L."/>
            <person name="Zhou C."/>
            <person name="Zhu D."/>
            <person name="Muzny D."/>
            <person name="Worley K."/>
            <person name="Gibbs R."/>
        </authorList>
    </citation>
    <scope>NUCLEOTIDE SEQUENCE [LARGE SCALE GENOMIC DNA]</scope>
    <source>
        <strain evidence="8 9">ATCC 49957</strain>
    </source>
</reference>
<dbReference type="PANTHER" id="PTHR30435">
    <property type="entry name" value="FLAGELLAR PROTEIN"/>
    <property type="match status" value="1"/>
</dbReference>
<feature type="domain" description="Flagellar basal body rod protein N-terminal" evidence="5">
    <location>
        <begin position="7"/>
        <end position="35"/>
    </location>
</feature>
<evidence type="ECO:0000259" key="5">
    <source>
        <dbReference type="Pfam" id="PF00460"/>
    </source>
</evidence>
<dbReference type="GO" id="GO:0071978">
    <property type="term" value="P:bacterial-type flagellum-dependent swarming motility"/>
    <property type="evidence" value="ECO:0007669"/>
    <property type="project" value="TreeGrafter"/>
</dbReference>
<accession>D5RG27</accession>
<dbReference type="NCBIfam" id="TIGR03506">
    <property type="entry name" value="FlgEFG_subfam"/>
    <property type="match status" value="1"/>
</dbReference>
<evidence type="ECO:0000256" key="3">
    <source>
        <dbReference type="ARBA" id="ARBA00023143"/>
    </source>
</evidence>
<keyword evidence="3 4" id="KW-0975">Bacterial flagellum</keyword>
<organism evidence="8 9">
    <name type="scientific">Pseudoroseomonas cervicalis ATCC 49957</name>
    <dbReference type="NCBI Taxonomy" id="525371"/>
    <lineage>
        <taxon>Bacteria</taxon>
        <taxon>Pseudomonadati</taxon>
        <taxon>Pseudomonadota</taxon>
        <taxon>Alphaproteobacteria</taxon>
        <taxon>Acetobacterales</taxon>
        <taxon>Roseomonadaceae</taxon>
        <taxon>Roseomonas</taxon>
    </lineage>
</organism>
<dbReference type="SUPFAM" id="SSF117143">
    <property type="entry name" value="Flagellar hook protein flgE"/>
    <property type="match status" value="1"/>
</dbReference>
<proteinExistence type="inferred from homology"/>
<dbReference type="NCBIfam" id="TIGR02490">
    <property type="entry name" value="flgF"/>
    <property type="match status" value="1"/>
</dbReference>
<evidence type="ECO:0000256" key="2">
    <source>
        <dbReference type="ARBA" id="ARBA00009677"/>
    </source>
</evidence>
<dbReference type="OrthoDB" id="9804559at2"/>
<evidence type="ECO:0000313" key="9">
    <source>
        <dbReference type="Proteomes" id="UP000005324"/>
    </source>
</evidence>
<dbReference type="Pfam" id="PF00460">
    <property type="entry name" value="Flg_bb_rod"/>
    <property type="match status" value="1"/>
</dbReference>
<sequence>MDSPSTVSLSGQLALRQQMDVVANNLANATTSGYRGDRTLFQSYVTRLAVPGREIAFVQDRATYIENRQGPIGSTGNPLDLAIEGEAFFGVQRPGGAPGYTRDGRFKIRPDNVLADSQGRAVLGEGGAPITLPERISAIEIRANGNILVTSEGRVEQAGCIALYAGGDMRGLRKSGDGLFEIPAESVQPVDPDAPGTRVRLAQGALEGSTVQTVSELANLALVQRAYESMQRIISDDDSRIRRLIETVGRPN</sequence>
<dbReference type="Pfam" id="PF22692">
    <property type="entry name" value="LlgE_F_G_D1"/>
    <property type="match status" value="1"/>
</dbReference>
<evidence type="ECO:0000256" key="4">
    <source>
        <dbReference type="RuleBase" id="RU362116"/>
    </source>
</evidence>
<keyword evidence="8" id="KW-0969">Cilium</keyword>
<dbReference type="EMBL" id="ADVL01000012">
    <property type="protein sequence ID" value="EFH13743.1"/>
    <property type="molecule type" value="Genomic_DNA"/>
</dbReference>
<dbReference type="Proteomes" id="UP000005324">
    <property type="component" value="Unassembled WGS sequence"/>
</dbReference>
<gene>
    <name evidence="8" type="primary">flgF2</name>
    <name evidence="8" type="ORF">HMPREF0731_0036</name>
</gene>
<dbReference type="InterPro" id="IPR020013">
    <property type="entry name" value="Flagellar_FlgE/F/G"/>
</dbReference>
<evidence type="ECO:0000259" key="7">
    <source>
        <dbReference type="Pfam" id="PF22692"/>
    </source>
</evidence>
<name>D5RG27_9PROT</name>
<dbReference type="GO" id="GO:0030694">
    <property type="term" value="C:bacterial-type flagellum basal body, rod"/>
    <property type="evidence" value="ECO:0007669"/>
    <property type="project" value="UniProtKB-UniRule"/>
</dbReference>
<dbReference type="AlphaFoldDB" id="D5RG27"/>
<dbReference type="HOGENOM" id="CLU_013687_0_0_5"/>
<dbReference type="Pfam" id="PF06429">
    <property type="entry name" value="Flg_bbr_C"/>
    <property type="match status" value="1"/>
</dbReference>
<dbReference type="RefSeq" id="WP_007005660.1">
    <property type="nucleotide sequence ID" value="NZ_GG770784.1"/>
</dbReference>
<dbReference type="InterPro" id="IPR010930">
    <property type="entry name" value="Flg_bb/hook_C_dom"/>
</dbReference>
<comment type="subunit">
    <text evidence="4">The basal body constitutes a major portion of the flagellar organelle and consists of five rings (E,L,P,S, and M) mounted on a central rod. The rod consists of about 26 subunits of FlgG in the distal portion, and FlgB, FlgC and FlgF are thought to build up the proximal portion of the rod with about 6 subunits each.</text>
</comment>
<dbReference type="InterPro" id="IPR053967">
    <property type="entry name" value="LlgE_F_G-like_D1"/>
</dbReference>
<comment type="similarity">
    <text evidence="2 4">Belongs to the flagella basal body rod proteins family.</text>
</comment>
<dbReference type="InterPro" id="IPR037925">
    <property type="entry name" value="FlgE/F/G-like"/>
</dbReference>
<comment type="caution">
    <text evidence="8">The sequence shown here is derived from an EMBL/GenBank/DDBJ whole genome shotgun (WGS) entry which is preliminary data.</text>
</comment>
<keyword evidence="8" id="KW-0966">Cell projection</keyword>
<keyword evidence="8" id="KW-0282">Flagellum</keyword>
<dbReference type="InterPro" id="IPR012836">
    <property type="entry name" value="FlgF"/>
</dbReference>
<keyword evidence="9" id="KW-1185">Reference proteome</keyword>
<evidence type="ECO:0000313" key="8">
    <source>
        <dbReference type="EMBL" id="EFH13743.1"/>
    </source>
</evidence>
<feature type="domain" description="Flagellar basal-body/hook protein C-terminal" evidence="6">
    <location>
        <begin position="202"/>
        <end position="245"/>
    </location>
</feature>
<dbReference type="InterPro" id="IPR001444">
    <property type="entry name" value="Flag_bb_rod_N"/>
</dbReference>
<evidence type="ECO:0000259" key="6">
    <source>
        <dbReference type="Pfam" id="PF06429"/>
    </source>
</evidence>
<comment type="subcellular location">
    <subcellularLocation>
        <location evidence="1 4">Bacterial flagellum basal body</location>
    </subcellularLocation>
</comment>
<feature type="domain" description="Flagellar hook protein FlgE/F/G-like D1" evidence="7">
    <location>
        <begin position="82"/>
        <end position="148"/>
    </location>
</feature>